<dbReference type="InterPro" id="IPR006283">
    <property type="entry name" value="ThiL-like"/>
</dbReference>
<comment type="caution">
    <text evidence="6">The sequence shown here is derived from an EMBL/GenBank/DDBJ whole genome shotgun (WGS) entry which is preliminary data.</text>
</comment>
<keyword evidence="1 2" id="KW-0784">Thiamine biosynthesis</keyword>
<evidence type="ECO:0000259" key="4">
    <source>
        <dbReference type="Pfam" id="PF00586"/>
    </source>
</evidence>
<feature type="region of interest" description="Disordered" evidence="3">
    <location>
        <begin position="102"/>
        <end position="138"/>
    </location>
</feature>
<dbReference type="Gene3D" id="3.30.1330.10">
    <property type="entry name" value="PurM-like, N-terminal domain"/>
    <property type="match status" value="1"/>
</dbReference>
<evidence type="ECO:0000259" key="5">
    <source>
        <dbReference type="Pfam" id="PF02769"/>
    </source>
</evidence>
<protein>
    <recommendedName>
        <fullName evidence="2">Thiamine-monophosphate kinase</fullName>
        <shortName evidence="2">TMP kinase</shortName>
        <shortName evidence="2">Thiamine-phosphate kinase</shortName>
        <ecNumber evidence="2">2.7.4.16</ecNumber>
    </recommendedName>
</protein>
<dbReference type="GO" id="GO:0016301">
    <property type="term" value="F:kinase activity"/>
    <property type="evidence" value="ECO:0007669"/>
    <property type="project" value="UniProtKB-KW"/>
</dbReference>
<dbReference type="CDD" id="cd02194">
    <property type="entry name" value="ThiL"/>
    <property type="match status" value="1"/>
</dbReference>
<keyword evidence="2 6" id="KW-0418">Kinase</keyword>
<keyword evidence="2" id="KW-0808">Transferase</keyword>
<feature type="binding site" evidence="2">
    <location>
        <position position="48"/>
    </location>
    <ligand>
        <name>substrate</name>
    </ligand>
</feature>
<comment type="pathway">
    <text evidence="2">Cofactor biosynthesis; thiamine diphosphate biosynthesis; thiamine diphosphate from thiamine phosphate: step 1/1.</text>
</comment>
<feature type="binding site" evidence="2">
    <location>
        <begin position="161"/>
        <end position="162"/>
    </location>
    <ligand>
        <name>ATP</name>
        <dbReference type="ChEBI" id="CHEBI:30616"/>
    </ligand>
</feature>
<feature type="binding site" evidence="2">
    <location>
        <position position="190"/>
    </location>
    <ligand>
        <name>ATP</name>
        <dbReference type="ChEBI" id="CHEBI:30616"/>
    </ligand>
</feature>
<keyword evidence="2" id="KW-0067">ATP-binding</keyword>
<organism evidence="6 7">
    <name type="scientific">Sphingomonas psychrolutea</name>
    <dbReference type="NCBI Taxonomy" id="1259676"/>
    <lineage>
        <taxon>Bacteria</taxon>
        <taxon>Pseudomonadati</taxon>
        <taxon>Pseudomonadota</taxon>
        <taxon>Alphaproteobacteria</taxon>
        <taxon>Sphingomonadales</taxon>
        <taxon>Sphingomonadaceae</taxon>
        <taxon>Sphingomonas</taxon>
    </lineage>
</organism>
<comment type="function">
    <text evidence="2">Catalyzes the ATP-dependent phosphorylation of thiamine-monophosphate (TMP) to form thiamine-pyrophosphate (TPP), the active form of vitamin B1.</text>
</comment>
<sequence length="339" mass="34859">MTEAEFLTALRLLPLHPGAAGLVDDAATLSPRDDTLVLSTDTMVEGVHFPADMAPVDVAWRLVACALSDLAAKGAEPVGVLLNYPLRAGGGVSVLPGFSPSPAKAGAQSRAADGAVQRETSSDSAAGPRPSPGWQEDDWDHAFVDGLGHVLTHYAAPLLGGDTVSIPPHAPRVLTLTAIGRATHSPVPIRSGAKPGDLLWVTGTIGAALLGFQRPETQPNACRRPVARIADGIGLAPHVTAMMDVSDGLLLDAQRMASASDLAVAIALDAVPVPPEFATDRLRAVTWGDDYQLLFALPPGVLPAVAATCIGAFAPGSGLTLTDHGTPLDLPARLGFQHG</sequence>
<dbReference type="Pfam" id="PF02769">
    <property type="entry name" value="AIRS_C"/>
    <property type="match status" value="1"/>
</dbReference>
<feature type="binding site" evidence="2">
    <location>
        <position position="289"/>
    </location>
    <ligand>
        <name>substrate</name>
    </ligand>
</feature>
<feature type="domain" description="PurM-like N-terminal" evidence="4">
    <location>
        <begin position="128"/>
        <end position="181"/>
    </location>
</feature>
<comment type="similarity">
    <text evidence="2">Belongs to the thiamine-monophosphate kinase family.</text>
</comment>
<feature type="binding site" evidence="2">
    <location>
        <position position="246"/>
    </location>
    <ligand>
        <name>ATP</name>
        <dbReference type="ChEBI" id="CHEBI:30616"/>
    </ligand>
</feature>
<reference evidence="7" key="1">
    <citation type="journal article" date="2019" name="Int. J. Syst. Evol. Microbiol.">
        <title>The Global Catalogue of Microorganisms (GCM) 10K type strain sequencing project: providing services to taxonomists for standard genome sequencing and annotation.</title>
        <authorList>
            <consortium name="The Broad Institute Genomics Platform"/>
            <consortium name="The Broad Institute Genome Sequencing Center for Infectious Disease"/>
            <person name="Wu L."/>
            <person name="Ma J."/>
        </authorList>
    </citation>
    <scope>NUCLEOTIDE SEQUENCE [LARGE SCALE GENOMIC DNA]</scope>
    <source>
        <strain evidence="7">CGMCC 1.10106</strain>
    </source>
</reference>
<dbReference type="EMBL" id="BMDW01000018">
    <property type="protein sequence ID" value="GGA55273.1"/>
    <property type="molecule type" value="Genomic_DNA"/>
</dbReference>
<feature type="binding site" evidence="2">
    <location>
        <position position="25"/>
    </location>
    <ligand>
        <name>Mg(2+)</name>
        <dbReference type="ChEBI" id="CHEBI:18420"/>
        <label>3</label>
    </ligand>
</feature>
<dbReference type="PIRSF" id="PIRSF005303">
    <property type="entry name" value="Thiam_monoph_kin"/>
    <property type="match status" value="1"/>
</dbReference>
<feature type="binding site" evidence="2">
    <location>
        <position position="25"/>
    </location>
    <ligand>
        <name>Mg(2+)</name>
        <dbReference type="ChEBI" id="CHEBI:18420"/>
        <label>4</label>
    </ligand>
</feature>
<evidence type="ECO:0000313" key="6">
    <source>
        <dbReference type="EMBL" id="GGA55273.1"/>
    </source>
</evidence>
<comment type="miscellaneous">
    <text evidence="2">Reaction mechanism of ThiL seems to utilize a direct, inline transfer of the gamma-phosphate of ATP to TMP rather than a phosphorylated enzyme intermediate.</text>
</comment>
<dbReference type="RefSeq" id="WP_188448365.1">
    <property type="nucleotide sequence ID" value="NZ_BMDW01000018.1"/>
</dbReference>
<feature type="binding site" evidence="2">
    <location>
        <position position="41"/>
    </location>
    <ligand>
        <name>Mg(2+)</name>
        <dbReference type="ChEBI" id="CHEBI:18420"/>
        <label>1</label>
    </ligand>
</feature>
<evidence type="ECO:0000256" key="2">
    <source>
        <dbReference type="HAMAP-Rule" id="MF_02128"/>
    </source>
</evidence>
<keyword evidence="2" id="KW-0547">Nucleotide-binding</keyword>
<dbReference type="InterPro" id="IPR010918">
    <property type="entry name" value="PurM-like_C_dom"/>
</dbReference>
<comment type="catalytic activity">
    <reaction evidence="2">
        <text>thiamine phosphate + ATP = thiamine diphosphate + ADP</text>
        <dbReference type="Rhea" id="RHEA:15913"/>
        <dbReference type="ChEBI" id="CHEBI:30616"/>
        <dbReference type="ChEBI" id="CHEBI:37575"/>
        <dbReference type="ChEBI" id="CHEBI:58937"/>
        <dbReference type="ChEBI" id="CHEBI:456216"/>
        <dbReference type="EC" id="2.7.4.16"/>
    </reaction>
</comment>
<gene>
    <name evidence="2 6" type="primary">thiL</name>
    <name evidence="6" type="ORF">GCM10011395_27080</name>
</gene>
<dbReference type="EC" id="2.7.4.16" evidence="2"/>
<dbReference type="PANTHER" id="PTHR30270:SF0">
    <property type="entry name" value="THIAMINE-MONOPHOSPHATE KINASE"/>
    <property type="match status" value="1"/>
</dbReference>
<dbReference type="Pfam" id="PF00586">
    <property type="entry name" value="AIRS"/>
    <property type="match status" value="2"/>
</dbReference>
<dbReference type="SUPFAM" id="SSF55326">
    <property type="entry name" value="PurM N-terminal domain-like"/>
    <property type="match status" value="1"/>
</dbReference>
<feature type="binding site" evidence="2">
    <location>
        <position position="247"/>
    </location>
    <ligand>
        <name>Mg(2+)</name>
        <dbReference type="ChEBI" id="CHEBI:18420"/>
        <label>5</label>
    </ligand>
</feature>
<proteinExistence type="inferred from homology"/>
<keyword evidence="2" id="KW-0460">Magnesium</keyword>
<feature type="binding site" evidence="2">
    <location>
        <position position="162"/>
    </location>
    <ligand>
        <name>Mg(2+)</name>
        <dbReference type="ChEBI" id="CHEBI:18420"/>
        <label>1</label>
    </ligand>
</feature>
<dbReference type="InterPro" id="IPR036676">
    <property type="entry name" value="PurM-like_C_sf"/>
</dbReference>
<evidence type="ECO:0000256" key="3">
    <source>
        <dbReference type="SAM" id="MobiDB-lite"/>
    </source>
</evidence>
<accession>A0ABQ1H2C6</accession>
<dbReference type="Proteomes" id="UP000618591">
    <property type="component" value="Unassembled WGS sequence"/>
</dbReference>
<keyword evidence="2" id="KW-0479">Metal-binding</keyword>
<feature type="binding site" evidence="2">
    <location>
        <position position="69"/>
    </location>
    <ligand>
        <name>Mg(2+)</name>
        <dbReference type="ChEBI" id="CHEBI:18420"/>
        <label>3</label>
    </ligand>
</feature>
<dbReference type="InterPro" id="IPR036921">
    <property type="entry name" value="PurM-like_N_sf"/>
</dbReference>
<dbReference type="Gene3D" id="3.90.650.10">
    <property type="entry name" value="PurM-like C-terminal domain"/>
    <property type="match status" value="1"/>
</dbReference>
<dbReference type="HAMAP" id="MF_02128">
    <property type="entry name" value="TMP_kinase"/>
    <property type="match status" value="1"/>
</dbReference>
<feature type="binding site" evidence="2">
    <location>
        <position position="69"/>
    </location>
    <ligand>
        <name>Mg(2+)</name>
        <dbReference type="ChEBI" id="CHEBI:18420"/>
        <label>2</label>
    </ligand>
</feature>
<dbReference type="PANTHER" id="PTHR30270">
    <property type="entry name" value="THIAMINE-MONOPHOSPHATE KINASE"/>
    <property type="match status" value="1"/>
</dbReference>
<comment type="caution">
    <text evidence="2">Lacks conserved residue(s) required for the propagation of feature annotation.</text>
</comment>
<feature type="binding site" evidence="2">
    <location>
        <position position="40"/>
    </location>
    <ligand>
        <name>Mg(2+)</name>
        <dbReference type="ChEBI" id="CHEBI:18420"/>
        <label>1</label>
    </ligand>
</feature>
<feature type="domain" description="PurM-like N-terminal" evidence="4">
    <location>
        <begin position="24"/>
        <end position="84"/>
    </location>
</feature>
<feature type="domain" description="PurM-like C-terminal" evidence="5">
    <location>
        <begin position="194"/>
        <end position="301"/>
    </location>
</feature>
<feature type="binding site" evidence="2">
    <location>
        <position position="39"/>
    </location>
    <ligand>
        <name>Mg(2+)</name>
        <dbReference type="ChEBI" id="CHEBI:18420"/>
        <label>4</label>
    </ligand>
</feature>
<keyword evidence="7" id="KW-1185">Reference proteome</keyword>
<evidence type="ECO:0000256" key="1">
    <source>
        <dbReference type="ARBA" id="ARBA00022977"/>
    </source>
</evidence>
<evidence type="ECO:0000313" key="7">
    <source>
        <dbReference type="Proteomes" id="UP000618591"/>
    </source>
</evidence>
<feature type="binding site" evidence="2">
    <location>
        <position position="69"/>
    </location>
    <ligand>
        <name>Mg(2+)</name>
        <dbReference type="ChEBI" id="CHEBI:18420"/>
        <label>4</label>
    </ligand>
</feature>
<name>A0ABQ1H2C6_9SPHN</name>
<feature type="binding site" evidence="2">
    <location>
        <position position="41"/>
    </location>
    <ligand>
        <name>Mg(2+)</name>
        <dbReference type="ChEBI" id="CHEBI:18420"/>
        <label>2</label>
    </ligand>
</feature>
<feature type="binding site" evidence="2">
    <location>
        <position position="336"/>
    </location>
    <ligand>
        <name>substrate</name>
    </ligand>
</feature>
<feature type="binding site" evidence="2">
    <location>
        <position position="244"/>
    </location>
    <ligand>
        <name>Mg(2+)</name>
        <dbReference type="ChEBI" id="CHEBI:18420"/>
        <label>3</label>
    </ligand>
</feature>
<dbReference type="InterPro" id="IPR016188">
    <property type="entry name" value="PurM-like_N"/>
</dbReference>
<dbReference type="SUPFAM" id="SSF56042">
    <property type="entry name" value="PurM C-terminal domain-like"/>
    <property type="match status" value="1"/>
</dbReference>